<keyword evidence="2" id="KW-1185">Reference proteome</keyword>
<accession>A0A8J5NEI3</accession>
<dbReference type="EMBL" id="JAHLQT010001931">
    <property type="protein sequence ID" value="KAG7177551.1"/>
    <property type="molecule type" value="Genomic_DNA"/>
</dbReference>
<evidence type="ECO:0000313" key="2">
    <source>
        <dbReference type="Proteomes" id="UP000747542"/>
    </source>
</evidence>
<sequence length="11" mass="1374">MYPTQRYATRS</sequence>
<name>A0A8J5NEI3_HOMAM</name>
<comment type="caution">
    <text evidence="1">The sequence shown here is derived from an EMBL/GenBank/DDBJ whole genome shotgun (WGS) entry which is preliminary data.</text>
</comment>
<proteinExistence type="predicted"/>
<organism evidence="1 2">
    <name type="scientific">Homarus americanus</name>
    <name type="common">American lobster</name>
    <dbReference type="NCBI Taxonomy" id="6706"/>
    <lineage>
        <taxon>Eukaryota</taxon>
        <taxon>Metazoa</taxon>
        <taxon>Ecdysozoa</taxon>
        <taxon>Arthropoda</taxon>
        <taxon>Crustacea</taxon>
        <taxon>Multicrustacea</taxon>
        <taxon>Malacostraca</taxon>
        <taxon>Eumalacostraca</taxon>
        <taxon>Eucarida</taxon>
        <taxon>Decapoda</taxon>
        <taxon>Pleocyemata</taxon>
        <taxon>Astacidea</taxon>
        <taxon>Nephropoidea</taxon>
        <taxon>Nephropidae</taxon>
        <taxon>Homarus</taxon>
    </lineage>
</organism>
<reference evidence="1" key="1">
    <citation type="journal article" date="2021" name="Sci. Adv.">
        <title>The American lobster genome reveals insights on longevity, neural, and immune adaptations.</title>
        <authorList>
            <person name="Polinski J.M."/>
            <person name="Zimin A.V."/>
            <person name="Clark K.F."/>
            <person name="Kohn A.B."/>
            <person name="Sadowski N."/>
            <person name="Timp W."/>
            <person name="Ptitsyn A."/>
            <person name="Khanna P."/>
            <person name="Romanova D.Y."/>
            <person name="Williams P."/>
            <person name="Greenwood S.J."/>
            <person name="Moroz L.L."/>
            <person name="Walt D.R."/>
            <person name="Bodnar A.G."/>
        </authorList>
    </citation>
    <scope>NUCLEOTIDE SEQUENCE</scope>
    <source>
        <strain evidence="1">GMGI-L3</strain>
    </source>
</reference>
<evidence type="ECO:0000313" key="1">
    <source>
        <dbReference type="EMBL" id="KAG7177551.1"/>
    </source>
</evidence>
<gene>
    <name evidence="1" type="ORF">Hamer_G008187</name>
</gene>
<dbReference type="Proteomes" id="UP000747542">
    <property type="component" value="Unassembled WGS sequence"/>
</dbReference>
<protein>
    <submittedName>
        <fullName evidence="1">Uncharacterized protein</fullName>
    </submittedName>
</protein>